<evidence type="ECO:0000313" key="3">
    <source>
        <dbReference type="Proteomes" id="UP001165583"/>
    </source>
</evidence>
<evidence type="ECO:0000256" key="1">
    <source>
        <dbReference type="SAM" id="SignalP"/>
    </source>
</evidence>
<comment type="caution">
    <text evidence="2">The sequence shown here is derived from an EMBL/GenBank/DDBJ whole genome shotgun (WGS) entry which is preliminary data.</text>
</comment>
<dbReference type="EMBL" id="JANZXA010000001">
    <property type="protein sequence ID" value="MCT2398318.1"/>
    <property type="molecule type" value="Genomic_DNA"/>
</dbReference>
<sequence>MVETEKGPFVRTPFGIALAALALQPGATSAMAQESQPQPACPAEAAVLPAPYAGWSQRTAMNAATDPAHLADAQLEPGQAIDAVLASTPAVRYARRPEKPGGSVSFGGLYALEIKTAGTYRIALGSAAWIDLLRDGEALVSTAHGHGPECTGIRKVVAFSLTPGSYLLQISANASPRMPLLAVRVP</sequence>
<accession>A0ABT2I0J2</accession>
<gene>
    <name evidence="2" type="ORF">NZK81_02025</name>
</gene>
<feature type="chain" id="PRO_5045800620" description="Homogentisate 1,2-dioxygenase" evidence="1">
    <location>
        <begin position="33"/>
        <end position="186"/>
    </location>
</feature>
<keyword evidence="1" id="KW-0732">Signal</keyword>
<dbReference type="RefSeq" id="WP_260043432.1">
    <property type="nucleotide sequence ID" value="NZ_JANZXA010000001.1"/>
</dbReference>
<feature type="signal peptide" evidence="1">
    <location>
        <begin position="1"/>
        <end position="32"/>
    </location>
</feature>
<organism evidence="2 3">
    <name type="scientific">Novosphingobium mangrovi</name>
    <name type="common">ex Huang et al. 2023</name>
    <dbReference type="NCBI Taxonomy" id="2976432"/>
    <lineage>
        <taxon>Bacteria</taxon>
        <taxon>Pseudomonadati</taxon>
        <taxon>Pseudomonadota</taxon>
        <taxon>Alphaproteobacteria</taxon>
        <taxon>Sphingomonadales</taxon>
        <taxon>Sphingomonadaceae</taxon>
        <taxon>Novosphingobium</taxon>
    </lineage>
</organism>
<name>A0ABT2I0J2_9SPHN</name>
<dbReference type="Proteomes" id="UP001165583">
    <property type="component" value="Unassembled WGS sequence"/>
</dbReference>
<proteinExistence type="predicted"/>
<keyword evidence="3" id="KW-1185">Reference proteome</keyword>
<reference evidence="2" key="1">
    <citation type="submission" date="2022-09" db="EMBL/GenBank/DDBJ databases">
        <title>Novosphingobium sp. Nov., a polycyclic aromatic hydrocarbon-degrading bacterium isolated form mangrove sediments in HongKong.</title>
        <authorList>
            <person name="Hu Z."/>
        </authorList>
    </citation>
    <scope>NUCLEOTIDE SEQUENCE</scope>
    <source>
        <strain evidence="2">HK4-1</strain>
    </source>
</reference>
<evidence type="ECO:0000313" key="2">
    <source>
        <dbReference type="EMBL" id="MCT2398318.1"/>
    </source>
</evidence>
<evidence type="ECO:0008006" key="4">
    <source>
        <dbReference type="Google" id="ProtNLM"/>
    </source>
</evidence>
<protein>
    <recommendedName>
        <fullName evidence="4">Homogentisate 1,2-dioxygenase</fullName>
    </recommendedName>
</protein>